<dbReference type="Proteomes" id="UP000317977">
    <property type="component" value="Unassembled WGS sequence"/>
</dbReference>
<comment type="subcellular location">
    <subcellularLocation>
        <location evidence="1">Secreted</location>
    </subcellularLocation>
</comment>
<evidence type="ECO:0000313" key="8">
    <source>
        <dbReference type="EMBL" id="TWU51608.1"/>
    </source>
</evidence>
<feature type="region of interest" description="Disordered" evidence="4">
    <location>
        <begin position="724"/>
        <end position="743"/>
    </location>
</feature>
<dbReference type="InterPro" id="IPR026466">
    <property type="entry name" value="Fim_isopep_form_D2_dom"/>
</dbReference>
<dbReference type="OrthoDB" id="254354at2"/>
<evidence type="ECO:0000256" key="4">
    <source>
        <dbReference type="SAM" id="MobiDB-lite"/>
    </source>
</evidence>
<evidence type="ECO:0000256" key="1">
    <source>
        <dbReference type="ARBA" id="ARBA00004613"/>
    </source>
</evidence>
<dbReference type="SUPFAM" id="SSF117074">
    <property type="entry name" value="Hypothetical protein PA1324"/>
    <property type="match status" value="8"/>
</dbReference>
<feature type="region of interest" description="Disordered" evidence="4">
    <location>
        <begin position="1935"/>
        <end position="1954"/>
    </location>
</feature>
<feature type="region of interest" description="Disordered" evidence="4">
    <location>
        <begin position="1592"/>
        <end position="1623"/>
    </location>
</feature>
<evidence type="ECO:0000259" key="5">
    <source>
        <dbReference type="Pfam" id="PF01345"/>
    </source>
</evidence>
<evidence type="ECO:0000256" key="2">
    <source>
        <dbReference type="ARBA" id="ARBA00022525"/>
    </source>
</evidence>
<dbReference type="InterPro" id="IPR013783">
    <property type="entry name" value="Ig-like_fold"/>
</dbReference>
<dbReference type="Pfam" id="PF17210">
    <property type="entry name" value="SdrD_B"/>
    <property type="match status" value="8"/>
</dbReference>
<evidence type="ECO:0000259" key="6">
    <source>
        <dbReference type="Pfam" id="PF14252"/>
    </source>
</evidence>
<dbReference type="NCBIfam" id="TIGR01451">
    <property type="entry name" value="B_ant_repeat"/>
    <property type="match status" value="3"/>
</dbReference>
<sequence>MTLPRRLRKRASSLILRKLEDRVLFDAAMDASVNGEEVDASAGASSFDASVHAYAEDAASADADLASSSSSELRSSSRSVAKVTRNELLIVDTSVDNYQELVDDLMQNQDSASSLEIVFLDSDKEGVQQITELLKLRQGLDAIHLISHGEDASVRIGSTWLTNDNLAAHAGDVAMWGASLGEGGDLLIYGCDVAQSDEGQFFVDSLAMLMSADVAASSNDTGNVDLGGDWTLEYETGSINVSIPFSAQIQASYESVLAAGPEVTISADQDIQIGSDFQFTVVFDNTGADTGYGPFIDLIFPVNGADGAAGGDTADGIDFNNATYLGQSLNVVELTFPDDGGGTGVVYHPFAVDSSGQPLEITGVAGDKLVVIELPFGSVTFGQPEIVVQVSATVSELADLGNALVVQARSGFRYGEDALDNPSTDPSLLSDTVNNVTDTAVASQSWTQQMAVTPTLMTLSKTYLGPESETATGPSFERRYQIDVDIASGQVIANLDIIDSLPDNIVVTSIDSVTVGGVVASYTDNLSTLTGPGANQELIVTLTNPVTGSASSTDVRVQFSFYVAEFDAASNRVIPTDGEDDTVSNPDSRSFNDAKAMGDWTPTDIRDAGGTDNAVADPTGFEHTLDDKSIAIQKSVAVITDTGNTGATPGDTLEYTMTFQISDYFTFGDLIVNDTFQDGQRFDFTYGATFDITDSNGNVSGTFTVHEVANVDGTTTLVVDQTQINTSDDGSEDGVTPDGSDGSTSLTFDISKVLVDSGAVDGVLQGGLTLDDDDNINRGAATGTIRFRTVIQEDYSDTFQSGDRSVDQGDVITNSTLQISGTTRENAEINGLTGDITNVIGTESDDSSASIAIRSGTLTKEVYAINGNTTLPMGDNGLPVLVAGDLVTYRIRYEVPTSDFEDLVLTDFLPLPIFSADDHNADGVGGDSWTFNISNSFDSAVPGSGEIEFGAGDTFYNSVSPNSNIVPTVTVNNSNGVEIFFGDYDDPTSQGNTIELYLSVTAQDEPTADGLFLTNIVRVEEGTTQQTPTIIDRIIQIEVTQPSLSIQKGVVSTNQAGVSFSDVVGPSGISFATAGTIGSPFSGGTIGSDDLAIQGINADITSGIDAGDIVRYAIVIENTGNSQTGAFDVQLRDLLPTGMTYVGGSLQIVDGTGASVGFSDVDGGDPGLFGGGIELSDPGATPANPDGTNGGAIDGYDAASGRNVVIVFYDAIADTAVAPNETLVNTATLFNYAGRESGADHTEIDLTDDASVTISNVNATKTIVATSEADTGFESGRERVTIGEIVRYRISVLLPEGSVSDMQIRDQLPSGLTFIDDGTATIALVSDTDSITSSMLSGVGLASTSSSVTPTFVLPDAALSTQSTANNDNYAPGSDFSFKLGDIVNSESDTNAEYVIIEFNALVNNNSQNATARNDAGETLYNSLTINTGATAFYSIASGARPAITIVEPLINNVNKTASSSSGDAGDTITYTIKFTPTSSINNSDAFDVRLTDTLPTNMTFGSITSTTKAGVNVTPTNASSGNTLDLTFDRVNEGEEVVVVYTATINIAVEPEETLQNNATVIYSSLPGEFGTGANATGSSLASINGLSTNNGMGETGSTTYDSTSGATSGERNGSGGASGNPNDYFDSDLATVTIDAVTALTKTLVSSEIVNASNGNLDVVIGELVTYELTVTFPEATVPGATIVDTLDAGLAFLGMVSSSSNDVTYSGSTTPVVTSDGQVITWNLGTVTDANVANDTDGTITLRYQAVVLNVASNQANTALDNSATFQWGGDASTAITVDATDVTVREAVVAINNTIMVAGNPGQTTGDAGDSARYTITLSNPGPVDAFDLDFVDELPTVTSGNSAITGVTFSVTDSAGLLSSSDFVLSGSDAAGYTLSIGSSVDFDLLKSQTGRVVTITVDGTISSQVTPNQSIANTPSVQWTSLNGDVVTRSSASSLDDGERDGTNAADTRYDYTASDPAAITINPVTLNKSLFSTDQTETSGSNVTIGENVTFAFVVRMPEGSSPGLVVEDQLPTGLIYSGYSLITDAASSGGLLAADYAGSVGTPTITGGATDGADVQFTFGTINTTVDNDSSNNAFVILVTAQVSDVASNVGYGSGQTTLTNVGTIDVAGDGVAPIASNQVNVAVVESNLAITKNIVALLANAGETMTIELSVTNTGLADAYDVKIQDILSAAEYDRNSVALGNSGVDYPASFTANYVSSTGNLSYSGGTIAAGATATFTFTVDLLDTVATDAVLINTATIEEASTLSGAVTGERNDTDPDSDGSDTSNDSVRIREHSLAGFVYFDADNDGVKDSGEAGILGVNIRLQGNDHLGNSVDTTIQTLADGSYSFVDLRPGTYSIQQSQPTVATSGKDYLDGLDTIGTPGGDASINDRFTNIVLPSNSEIDGLNNNFGELEEAELRGFVYHDANNNAVKDVGESGIGGVTVTLSGVDDFGAITAQNVVTNSDGSYSFDKLRPGTYTVSQTQPTFNAPSGRAYADGRDTDGSLNNGNVSTNDTNSSIELVASSTATNYNFGEVVRSVVSGYVYHDTDNDGSRTGETGLGGVTVRLTGTDDLGVAVDITTTTSSAAGTLGYYAFTGLRPSDSSGYQISETTPAGYLDGIDSVGSQGGTLGADTITSVVVSDTDGTENNFGEVLPSSLSGFVFNDKNNDGLFGGTDTAIGGVSISLLGTDDLGNSINLATTTDVGTGAYTFTNLRPSNATGYRIVETQPSNFVDGIHSDGSLSNGDVSVSNVISSINLNQDTDGTLYNFGERGIGIGGTVFLDDNRDGVLQGDEPTRVGGVTIQLWDASGTTLLETQVTGADGTYLFINRPAGDYQIVQLQPGLYTTTSPNNLNVTLPLTGLTGQNFGEALWDIGNTVWFDVDGDGVQSGDEPGLGNVEITLHYAGSNNLFGDGDDLISTTTTDANGAYQFLDQFNGQYRVTVTAGDLPLGMVGTFETDDATVIIDGTSNIAVAGSDRLEVDFGYRGTGVIGDLVWLDSDGDGARQSGEPGLANVSVRLTYAGPDNTFGTTDDFAMQTITDSMGGYLFDRLPAGDFRVSVDTSDADLPADIIAISGPDSKVGTVDVSLSIGGVDLDEDFGFAGTLSIGDTIFIDHNADGGVFDTADGDRGIVGALVTLDLDFDGDGNFDHQLAMLTDSNGRYSFDHLIAADYRVTVDPSTLGDSVITTSTYELDGTLDSQTLVSLSPGVSQDAVDFGYPGQVDYAVTNKSSLTKAARGGDSFTYEIVVTNTGQRDGTGVFVTDTLPIDILDPNSIASDDPSNTTVDLATGDLRWNVGNLDVGQSRTLVLSVSVPLVPADPLADQIVTVAVVADDGLSGPETTYLNNVAPTLDELTTFAFDSFQNFSKDVHEDQQAYGLPAAALWPDRMLRPLPVDPIFSGLAEPGTTLSIRIYDESGRVMGERQVVADVGGNWLATFPGSVIWKHPHRMEIEQVAAIQNEAADAGFNLRRYFHPASHHSLYMTERPTVGGVMRETPSETVEAMHQAHLNPLSLGLRAHLYQFNAASSNVASH</sequence>
<dbReference type="RefSeq" id="WP_146534923.1">
    <property type="nucleotide sequence ID" value="NZ_SJPX01000003.1"/>
</dbReference>
<dbReference type="InterPro" id="IPR025592">
    <property type="entry name" value="DUF4347"/>
</dbReference>
<dbReference type="Pfam" id="PF14252">
    <property type="entry name" value="DUF4347"/>
    <property type="match status" value="1"/>
</dbReference>
<feature type="domain" description="DUF11" evidence="5">
    <location>
        <begin position="3216"/>
        <end position="3338"/>
    </location>
</feature>
<dbReference type="InterPro" id="IPR051417">
    <property type="entry name" value="SDr/BOS_complex"/>
</dbReference>
<dbReference type="GO" id="GO:0005576">
    <property type="term" value="C:extracellular region"/>
    <property type="evidence" value="ECO:0007669"/>
    <property type="project" value="UniProtKB-SubCell"/>
</dbReference>
<feature type="domain" description="SD-repeat containing protein B" evidence="7">
    <location>
        <begin position="2863"/>
        <end position="2945"/>
    </location>
</feature>
<dbReference type="EMBL" id="SJPX01000003">
    <property type="protein sequence ID" value="TWU51608.1"/>
    <property type="molecule type" value="Genomic_DNA"/>
</dbReference>
<proteinExistence type="predicted"/>
<feature type="domain" description="DUF11" evidence="5">
    <location>
        <begin position="2137"/>
        <end position="2251"/>
    </location>
</feature>
<feature type="domain" description="SD-repeat containing protein B" evidence="7">
    <location>
        <begin position="2766"/>
        <end position="2841"/>
    </location>
</feature>
<evidence type="ECO:0000256" key="3">
    <source>
        <dbReference type="ARBA" id="ARBA00022729"/>
    </source>
</evidence>
<dbReference type="NCBIfam" id="TIGR04226">
    <property type="entry name" value="RrgB_K2N_iso_D2"/>
    <property type="match status" value="2"/>
</dbReference>
<dbReference type="Gene3D" id="2.60.40.10">
    <property type="entry name" value="Immunoglobulins"/>
    <property type="match status" value="8"/>
</dbReference>
<protein>
    <submittedName>
        <fullName evidence="8">Serine-aspartate repeat-containing protein D</fullName>
    </submittedName>
</protein>
<evidence type="ECO:0000313" key="9">
    <source>
        <dbReference type="Proteomes" id="UP000317977"/>
    </source>
</evidence>
<accession>A0A5C6ERN3</accession>
<dbReference type="InterPro" id="IPR001434">
    <property type="entry name" value="OmcB-like_DUF11"/>
</dbReference>
<feature type="domain" description="SD-repeat containing protein B" evidence="7">
    <location>
        <begin position="2285"/>
        <end position="2356"/>
    </location>
</feature>
<organism evidence="8 9">
    <name type="scientific">Rubripirellula reticaptiva</name>
    <dbReference type="NCBI Taxonomy" id="2528013"/>
    <lineage>
        <taxon>Bacteria</taxon>
        <taxon>Pseudomonadati</taxon>
        <taxon>Planctomycetota</taxon>
        <taxon>Planctomycetia</taxon>
        <taxon>Pirellulales</taxon>
        <taxon>Pirellulaceae</taxon>
        <taxon>Rubripirellula</taxon>
    </lineage>
</organism>
<dbReference type="Gene3D" id="2.60.40.1170">
    <property type="entry name" value="Mu homology domain, subdomain B"/>
    <property type="match status" value="1"/>
</dbReference>
<feature type="domain" description="SD-repeat containing protein B" evidence="7">
    <location>
        <begin position="2981"/>
        <end position="3053"/>
    </location>
</feature>
<dbReference type="InterPro" id="IPR033764">
    <property type="entry name" value="Sdr_B"/>
</dbReference>
<comment type="caution">
    <text evidence="8">The sequence shown here is derived from an EMBL/GenBank/DDBJ whole genome shotgun (WGS) entry which is preliminary data.</text>
</comment>
<feature type="region of interest" description="Disordered" evidence="4">
    <location>
        <begin position="575"/>
        <end position="601"/>
    </location>
</feature>
<feature type="domain" description="DUF4347" evidence="6">
    <location>
        <begin position="88"/>
        <end position="257"/>
    </location>
</feature>
<keyword evidence="3" id="KW-0732">Signal</keyword>
<name>A0A5C6ERN3_9BACT</name>
<gene>
    <name evidence="8" type="primary">sdrD_1</name>
    <name evidence="8" type="ORF">Poly59_32010</name>
</gene>
<reference evidence="8 9" key="1">
    <citation type="submission" date="2019-02" db="EMBL/GenBank/DDBJ databases">
        <title>Deep-cultivation of Planctomycetes and their phenomic and genomic characterization uncovers novel biology.</title>
        <authorList>
            <person name="Wiegand S."/>
            <person name="Jogler M."/>
            <person name="Boedeker C."/>
            <person name="Pinto D."/>
            <person name="Vollmers J."/>
            <person name="Rivas-Marin E."/>
            <person name="Kohn T."/>
            <person name="Peeters S.H."/>
            <person name="Heuer A."/>
            <person name="Rast P."/>
            <person name="Oberbeckmann S."/>
            <person name="Bunk B."/>
            <person name="Jeske O."/>
            <person name="Meyerdierks A."/>
            <person name="Storesund J.E."/>
            <person name="Kallscheuer N."/>
            <person name="Luecker S."/>
            <person name="Lage O.M."/>
            <person name="Pohl T."/>
            <person name="Merkel B.J."/>
            <person name="Hornburger P."/>
            <person name="Mueller R.-W."/>
            <person name="Bruemmer F."/>
            <person name="Labrenz M."/>
            <person name="Spormann A.M."/>
            <person name="Op Den Camp H."/>
            <person name="Overmann J."/>
            <person name="Amann R."/>
            <person name="Jetten M.S.M."/>
            <person name="Mascher T."/>
            <person name="Medema M.H."/>
            <person name="Devos D.P."/>
            <person name="Kaster A.-K."/>
            <person name="Ovreas L."/>
            <person name="Rohde M."/>
            <person name="Galperin M.Y."/>
            <person name="Jogler C."/>
        </authorList>
    </citation>
    <scope>NUCLEOTIDE SEQUENCE [LARGE SCALE GENOMIC DNA]</scope>
    <source>
        <strain evidence="8 9">Poly59</strain>
    </source>
</reference>
<feature type="domain" description="SD-repeat containing protein B" evidence="7">
    <location>
        <begin position="2410"/>
        <end position="2505"/>
    </location>
</feature>
<feature type="domain" description="DUF11" evidence="5">
    <location>
        <begin position="1454"/>
        <end position="1562"/>
    </location>
</feature>
<keyword evidence="2" id="KW-0964">Secreted</keyword>
<keyword evidence="9" id="KW-1185">Reference proteome</keyword>
<dbReference type="Gene3D" id="2.60.40.740">
    <property type="match status" value="3"/>
</dbReference>
<dbReference type="InterPro" id="IPR047589">
    <property type="entry name" value="DUF11_rpt"/>
</dbReference>
<feature type="domain" description="SD-repeat containing protein B" evidence="7">
    <location>
        <begin position="2532"/>
        <end position="2616"/>
    </location>
</feature>
<evidence type="ECO:0000259" key="7">
    <source>
        <dbReference type="Pfam" id="PF17210"/>
    </source>
</evidence>
<feature type="domain" description="SD-repeat containing protein B" evidence="7">
    <location>
        <begin position="3096"/>
        <end position="3191"/>
    </location>
</feature>
<feature type="compositionally biased region" description="Polar residues" evidence="4">
    <location>
        <begin position="1592"/>
        <end position="1613"/>
    </location>
</feature>
<feature type="region of interest" description="Disordered" evidence="4">
    <location>
        <begin position="2254"/>
        <end position="2278"/>
    </location>
</feature>
<feature type="domain" description="SD-repeat containing protein B" evidence="7">
    <location>
        <begin position="2648"/>
        <end position="2747"/>
    </location>
</feature>
<dbReference type="PANTHER" id="PTHR23303">
    <property type="entry name" value="CARBOXYPEPTIDASE REGULATORY REGION-CONTAINING"/>
    <property type="match status" value="1"/>
</dbReference>
<dbReference type="PANTHER" id="PTHR23303:SF15">
    <property type="entry name" value="COLOSSIN-A"/>
    <property type="match status" value="1"/>
</dbReference>
<dbReference type="Pfam" id="PF01345">
    <property type="entry name" value="DUF11"/>
    <property type="match status" value="3"/>
</dbReference>